<feature type="domain" description="C2H2-type" evidence="8">
    <location>
        <begin position="117"/>
        <end position="145"/>
    </location>
</feature>
<evidence type="ECO:0000313" key="9">
    <source>
        <dbReference type="EnsemblMetazoa" id="ASTEI04931-PA"/>
    </source>
</evidence>
<dbReference type="InterPro" id="IPR050589">
    <property type="entry name" value="Ikaros_C2H2-ZF"/>
</dbReference>
<evidence type="ECO:0000313" key="10">
    <source>
        <dbReference type="Proteomes" id="UP000076408"/>
    </source>
</evidence>
<accession>A0A182Y8Z5</accession>
<dbReference type="GO" id="GO:0005634">
    <property type="term" value="C:nucleus"/>
    <property type="evidence" value="ECO:0007669"/>
    <property type="project" value="UniProtKB-SubCell"/>
</dbReference>
<feature type="domain" description="C2H2-type" evidence="8">
    <location>
        <begin position="579"/>
        <end position="607"/>
    </location>
</feature>
<dbReference type="GO" id="GO:0000978">
    <property type="term" value="F:RNA polymerase II cis-regulatory region sequence-specific DNA binding"/>
    <property type="evidence" value="ECO:0007669"/>
    <property type="project" value="TreeGrafter"/>
</dbReference>
<dbReference type="InterPro" id="IPR013087">
    <property type="entry name" value="Znf_C2H2_type"/>
</dbReference>
<dbReference type="GO" id="GO:0003700">
    <property type="term" value="F:DNA-binding transcription factor activity"/>
    <property type="evidence" value="ECO:0007669"/>
    <property type="project" value="TreeGrafter"/>
</dbReference>
<dbReference type="GO" id="GO:0008270">
    <property type="term" value="F:zinc ion binding"/>
    <property type="evidence" value="ECO:0007669"/>
    <property type="project" value="UniProtKB-KW"/>
</dbReference>
<feature type="domain" description="C2H2-type" evidence="8">
    <location>
        <begin position="522"/>
        <end position="549"/>
    </location>
</feature>
<protein>
    <recommendedName>
        <fullName evidence="8">C2H2-type domain-containing protein</fullName>
    </recommendedName>
</protein>
<dbReference type="SUPFAM" id="SSF57667">
    <property type="entry name" value="beta-beta-alpha zinc fingers"/>
    <property type="match status" value="6"/>
</dbReference>
<dbReference type="FunFam" id="3.30.160.60:FF:000100">
    <property type="entry name" value="Zinc finger 45-like"/>
    <property type="match status" value="1"/>
</dbReference>
<dbReference type="PANTHER" id="PTHR24404">
    <property type="entry name" value="ZINC FINGER PROTEIN"/>
    <property type="match status" value="1"/>
</dbReference>
<comment type="subcellular location">
    <subcellularLocation>
        <location evidence="1">Nucleus</location>
    </subcellularLocation>
</comment>
<dbReference type="PROSITE" id="PS50157">
    <property type="entry name" value="ZINC_FINGER_C2H2_2"/>
    <property type="match status" value="11"/>
</dbReference>
<name>A0A182Y8Z5_ANOST</name>
<keyword evidence="10" id="KW-1185">Reference proteome</keyword>
<evidence type="ECO:0000256" key="4">
    <source>
        <dbReference type="ARBA" id="ARBA00022771"/>
    </source>
</evidence>
<evidence type="ECO:0000259" key="8">
    <source>
        <dbReference type="PROSITE" id="PS50157"/>
    </source>
</evidence>
<dbReference type="STRING" id="30069.A0A182Y8Z5"/>
<dbReference type="VEuPathDB" id="VectorBase:ASTEI04931"/>
<evidence type="ECO:0000256" key="5">
    <source>
        <dbReference type="ARBA" id="ARBA00022833"/>
    </source>
</evidence>
<dbReference type="OMA" id="RTFQRKH"/>
<keyword evidence="7" id="KW-0539">Nucleus</keyword>
<evidence type="ECO:0000256" key="2">
    <source>
        <dbReference type="ARBA" id="ARBA00022723"/>
    </source>
</evidence>
<keyword evidence="6" id="KW-0238">DNA-binding</keyword>
<dbReference type="VEuPathDB" id="VectorBase:ASTEI20_042156"/>
<dbReference type="EnsemblMetazoa" id="ASTEI04931-RA">
    <property type="protein sequence ID" value="ASTEI04931-PA"/>
    <property type="gene ID" value="ASTEI04931"/>
</dbReference>
<feature type="domain" description="C2H2-type" evidence="8">
    <location>
        <begin position="406"/>
        <end position="433"/>
    </location>
</feature>
<dbReference type="Proteomes" id="UP000076408">
    <property type="component" value="Unassembled WGS sequence"/>
</dbReference>
<feature type="domain" description="C2H2-type" evidence="8">
    <location>
        <begin position="199"/>
        <end position="227"/>
    </location>
</feature>
<dbReference type="PANTHER" id="PTHR24404:SF114">
    <property type="entry name" value="KLUMPFUSS, ISOFORM B-RELATED"/>
    <property type="match status" value="1"/>
</dbReference>
<dbReference type="VEuPathDB" id="VectorBase:ASTE003935"/>
<dbReference type="AlphaFoldDB" id="A0A182Y8Z5"/>
<reference evidence="9" key="2">
    <citation type="submission" date="2020-05" db="UniProtKB">
        <authorList>
            <consortium name="EnsemblMetazoa"/>
        </authorList>
    </citation>
    <scope>IDENTIFICATION</scope>
    <source>
        <strain evidence="9">Indian</strain>
    </source>
</reference>
<dbReference type="Pfam" id="PF00096">
    <property type="entry name" value="zf-C2H2"/>
    <property type="match status" value="5"/>
</dbReference>
<feature type="domain" description="C2H2-type" evidence="8">
    <location>
        <begin position="146"/>
        <end position="168"/>
    </location>
</feature>
<feature type="domain" description="C2H2-type" evidence="8">
    <location>
        <begin position="636"/>
        <end position="662"/>
    </location>
</feature>
<dbReference type="InterPro" id="IPR036236">
    <property type="entry name" value="Znf_C2H2_sf"/>
</dbReference>
<keyword evidence="2" id="KW-0479">Metal-binding</keyword>
<sequence>MHQLHPVAQCKWCGKLSNDWRAFNASAVVSGKDVIIREMVDVFQLPQGWNANPDDGICIKCLERLEYCYQFYEALLATTAKESTVSSDLTPVEARSVLELEKHAKTQHPNGSVHQFHYCRVCNKSFKTNRGMLQHRAIYHDAQESYGCHICERQFLTKTNYRNHMRHHQDRVCSFCNSGWITDAHLLEHVRTSHTDRLFVCRFCNRKEQLKKCLNRHLRTTHQQETNPYFCGHCGTTAAAGSCSFKSMQLLTDHLQQVHREDHGETVDEKNAYGAILHDSLFSKELDLPEMDEIVKEQELFLQNFHLIRSGHEKQEFSRPSEPRIDQRMVLEDFLDEAFENDEIWNKYIENGEEYLIDDYDFYLKGAETSSEQALCAYLCPQCQRGFQKQHHLTVHLAEDHDVPSMVCNDCGASFTRVSHYRTHRREHLKDNVRFRESNIPEMEEALSLVQTSSLDYSVHEEEGGYVFTCNLCDRTFQRKHNLEKHRCQFYERHTPPQPAEDGATRQAGNGAQDLPANREVIYCMLCDRRFSSTSGLKYHLKRHTGIKAFACLYCEKRFTANSNLNAHMRNVHSQRKDYRCTECNESFTTKDHLNKHQRARHRQERAFVCGECGKSYLQRSHLNEHAAASHRDDRYMCSVCNGSYVSKSSLKRHQQQKHGVS</sequence>
<evidence type="ECO:0000256" key="6">
    <source>
        <dbReference type="ARBA" id="ARBA00023125"/>
    </source>
</evidence>
<keyword evidence="4" id="KW-0863">Zinc-finger</keyword>
<evidence type="ECO:0000256" key="7">
    <source>
        <dbReference type="ARBA" id="ARBA00023242"/>
    </source>
</evidence>
<reference evidence="10" key="1">
    <citation type="journal article" date="2014" name="Genome Biol.">
        <title>Genome analysis of a major urban malaria vector mosquito, Anopheles stephensi.</title>
        <authorList>
            <person name="Jiang X."/>
            <person name="Peery A."/>
            <person name="Hall A.B."/>
            <person name="Sharma A."/>
            <person name="Chen X.G."/>
            <person name="Waterhouse R.M."/>
            <person name="Komissarov A."/>
            <person name="Riehle M.M."/>
            <person name="Shouche Y."/>
            <person name="Sharakhova M.V."/>
            <person name="Lawson D."/>
            <person name="Pakpour N."/>
            <person name="Arensburger P."/>
            <person name="Davidson V.L."/>
            <person name="Eiglmeier K."/>
            <person name="Emrich S."/>
            <person name="George P."/>
            <person name="Kennedy R.C."/>
            <person name="Mane S.P."/>
            <person name="Maslen G."/>
            <person name="Oringanje C."/>
            <person name="Qi Y."/>
            <person name="Settlage R."/>
            <person name="Tojo M."/>
            <person name="Tubio J.M."/>
            <person name="Unger M.F."/>
            <person name="Wang B."/>
            <person name="Vernick K.D."/>
            <person name="Ribeiro J.M."/>
            <person name="James A.A."/>
            <person name="Michel K."/>
            <person name="Riehle M.A."/>
            <person name="Luckhart S."/>
            <person name="Sharakhov I.V."/>
            <person name="Tu Z."/>
        </authorList>
    </citation>
    <scope>NUCLEOTIDE SEQUENCE [LARGE SCALE GENOMIC DNA]</scope>
    <source>
        <strain evidence="10">Indian</strain>
    </source>
</reference>
<feature type="domain" description="C2H2-type" evidence="8">
    <location>
        <begin position="550"/>
        <end position="578"/>
    </location>
</feature>
<proteinExistence type="predicted"/>
<dbReference type="GO" id="GO:0006357">
    <property type="term" value="P:regulation of transcription by RNA polymerase II"/>
    <property type="evidence" value="ECO:0007669"/>
    <property type="project" value="TreeGrafter"/>
</dbReference>
<keyword evidence="3" id="KW-0677">Repeat</keyword>
<dbReference type="FunFam" id="3.30.160.60:FF:003223">
    <property type="entry name" value="FI23536p1"/>
    <property type="match status" value="1"/>
</dbReference>
<dbReference type="FunFam" id="3.30.160.60:FF:000264">
    <property type="entry name" value="Zinc finger protein 236"/>
    <property type="match status" value="1"/>
</dbReference>
<evidence type="ECO:0000256" key="1">
    <source>
        <dbReference type="ARBA" id="ARBA00004123"/>
    </source>
</evidence>
<evidence type="ECO:0000256" key="3">
    <source>
        <dbReference type="ARBA" id="ARBA00022737"/>
    </source>
</evidence>
<dbReference type="PROSITE" id="PS00028">
    <property type="entry name" value="ZINC_FINGER_C2H2_1"/>
    <property type="match status" value="10"/>
</dbReference>
<dbReference type="SMART" id="SM00355">
    <property type="entry name" value="ZnF_C2H2"/>
    <property type="match status" value="13"/>
</dbReference>
<organism evidence="9 10">
    <name type="scientific">Anopheles stephensi</name>
    <name type="common">Indo-Pakistan malaria mosquito</name>
    <dbReference type="NCBI Taxonomy" id="30069"/>
    <lineage>
        <taxon>Eukaryota</taxon>
        <taxon>Metazoa</taxon>
        <taxon>Ecdysozoa</taxon>
        <taxon>Arthropoda</taxon>
        <taxon>Hexapoda</taxon>
        <taxon>Insecta</taxon>
        <taxon>Pterygota</taxon>
        <taxon>Neoptera</taxon>
        <taxon>Endopterygota</taxon>
        <taxon>Diptera</taxon>
        <taxon>Nematocera</taxon>
        <taxon>Culicoidea</taxon>
        <taxon>Culicidae</taxon>
        <taxon>Anophelinae</taxon>
        <taxon>Anopheles</taxon>
    </lineage>
</organism>
<dbReference type="Gene3D" id="3.30.160.60">
    <property type="entry name" value="Classic Zinc Finger"/>
    <property type="match status" value="7"/>
</dbReference>
<feature type="domain" description="C2H2-type" evidence="8">
    <location>
        <begin position="608"/>
        <end position="636"/>
    </location>
</feature>
<feature type="domain" description="C2H2-type" evidence="8">
    <location>
        <begin position="378"/>
        <end position="401"/>
    </location>
</feature>
<keyword evidence="5" id="KW-0862">Zinc</keyword>
<feature type="domain" description="C2H2-type" evidence="8">
    <location>
        <begin position="468"/>
        <end position="499"/>
    </location>
</feature>